<evidence type="ECO:0000256" key="8">
    <source>
        <dbReference type="RuleBase" id="RU363060"/>
    </source>
</evidence>
<dbReference type="InterPro" id="IPR000245">
    <property type="entry name" value="ATPase_proteolipid_csu"/>
</dbReference>
<dbReference type="InterPro" id="IPR035921">
    <property type="entry name" value="F/V-ATP_Csub_sf"/>
</dbReference>
<sequence length="157" mass="15691">MELGIFYAILGAALATLLAGAGSAMGVGIAGQAAAGVVTEDPGKFSKVLILQLLPGTQGIYGLLVAFITLSKIGLLNGNLASISTGTGLMILAACLPIGVVGLISGLHQGKTAVASIGIVAKKPEQFGKSMLFPAMVETYAILALLISILSVSNIPV</sequence>
<evidence type="ECO:0000313" key="11">
    <source>
        <dbReference type="Proteomes" id="UP001431199"/>
    </source>
</evidence>
<dbReference type="EMBL" id="JAODBU010000007">
    <property type="protein sequence ID" value="MCT7398988.1"/>
    <property type="molecule type" value="Genomic_DNA"/>
</dbReference>
<evidence type="ECO:0000256" key="3">
    <source>
        <dbReference type="ARBA" id="ARBA00022448"/>
    </source>
</evidence>
<dbReference type="PANTHER" id="PTHR10263">
    <property type="entry name" value="V-TYPE PROTON ATPASE PROTEOLIPID SUBUNIT"/>
    <property type="match status" value="1"/>
</dbReference>
<dbReference type="Pfam" id="PF00137">
    <property type="entry name" value="ATP-synt_C"/>
    <property type="match status" value="2"/>
</dbReference>
<keyword evidence="11" id="KW-1185">Reference proteome</keyword>
<keyword evidence="6 8" id="KW-0406">Ion transport</keyword>
<dbReference type="Proteomes" id="UP001431199">
    <property type="component" value="Unassembled WGS sequence"/>
</dbReference>
<organism evidence="10 11">
    <name type="scientific">Eubacterium album</name>
    <dbReference type="NCBI Taxonomy" id="2978477"/>
    <lineage>
        <taxon>Bacteria</taxon>
        <taxon>Bacillati</taxon>
        <taxon>Bacillota</taxon>
        <taxon>Clostridia</taxon>
        <taxon>Eubacteriales</taxon>
        <taxon>Eubacteriaceae</taxon>
        <taxon>Eubacterium</taxon>
    </lineage>
</organism>
<evidence type="ECO:0000313" key="10">
    <source>
        <dbReference type="EMBL" id="MCT7398988.1"/>
    </source>
</evidence>
<proteinExistence type="inferred from homology"/>
<dbReference type="PRINTS" id="PR00122">
    <property type="entry name" value="VACATPASE"/>
</dbReference>
<dbReference type="RefSeq" id="WP_022088271.1">
    <property type="nucleotide sequence ID" value="NZ_JAODBU010000007.1"/>
</dbReference>
<evidence type="ECO:0000256" key="7">
    <source>
        <dbReference type="ARBA" id="ARBA00023136"/>
    </source>
</evidence>
<keyword evidence="3 8" id="KW-0813">Transport</keyword>
<dbReference type="CDD" id="cd18180">
    <property type="entry name" value="ATP-synt_Vo_Ao_c_NTPK_rpt2"/>
    <property type="match status" value="1"/>
</dbReference>
<protein>
    <submittedName>
        <fullName evidence="10">V-type ATP synthase subunit K</fullName>
    </submittedName>
</protein>
<feature type="transmembrane region" description="Helical" evidence="8">
    <location>
        <begin position="131"/>
        <end position="152"/>
    </location>
</feature>
<comment type="subcellular location">
    <subcellularLocation>
        <location evidence="1">Membrane</location>
        <topology evidence="1">Multi-pass membrane protein</topology>
    </subcellularLocation>
</comment>
<comment type="caution">
    <text evidence="10">The sequence shown here is derived from an EMBL/GenBank/DDBJ whole genome shotgun (WGS) entry which is preliminary data.</text>
</comment>
<gene>
    <name evidence="10" type="ORF">N5B56_07830</name>
</gene>
<dbReference type="CDD" id="cd18179">
    <property type="entry name" value="ATP-synt_Vo_Ao_c_NTPK_rpt1"/>
    <property type="match status" value="1"/>
</dbReference>
<evidence type="ECO:0000259" key="9">
    <source>
        <dbReference type="Pfam" id="PF00137"/>
    </source>
</evidence>
<accession>A0ABT2M1G7</accession>
<dbReference type="SUPFAM" id="SSF81333">
    <property type="entry name" value="F1F0 ATP synthase subunit C"/>
    <property type="match status" value="2"/>
</dbReference>
<evidence type="ECO:0000256" key="1">
    <source>
        <dbReference type="ARBA" id="ARBA00004141"/>
    </source>
</evidence>
<evidence type="ECO:0000256" key="6">
    <source>
        <dbReference type="ARBA" id="ARBA00023065"/>
    </source>
</evidence>
<evidence type="ECO:0000256" key="5">
    <source>
        <dbReference type="ARBA" id="ARBA00022989"/>
    </source>
</evidence>
<keyword evidence="5 8" id="KW-1133">Transmembrane helix</keyword>
<evidence type="ECO:0000256" key="4">
    <source>
        <dbReference type="ARBA" id="ARBA00022692"/>
    </source>
</evidence>
<dbReference type="Gene3D" id="1.20.120.610">
    <property type="entry name" value="lithium bound rotor ring of v- atpase"/>
    <property type="match status" value="1"/>
</dbReference>
<dbReference type="InterPro" id="IPR002379">
    <property type="entry name" value="ATPase_proteolipid_c-like_dom"/>
</dbReference>
<feature type="domain" description="V-ATPase proteolipid subunit C-like" evidence="9">
    <location>
        <begin position="10"/>
        <end position="68"/>
    </location>
</feature>
<feature type="transmembrane region" description="Helical" evidence="8">
    <location>
        <begin position="88"/>
        <end position="107"/>
    </location>
</feature>
<comment type="similarity">
    <text evidence="2 8">Belongs to the V-ATPase proteolipid subunit family.</text>
</comment>
<name>A0ABT2M1G7_9FIRM</name>
<feature type="transmembrane region" description="Helical" evidence="8">
    <location>
        <begin position="59"/>
        <end position="76"/>
    </location>
</feature>
<reference evidence="10" key="1">
    <citation type="submission" date="2022-09" db="EMBL/GenBank/DDBJ databases">
        <title>Eubacterium sp. LFL-14 isolated from human feces.</title>
        <authorList>
            <person name="Liu F."/>
        </authorList>
    </citation>
    <scope>NUCLEOTIDE SEQUENCE</scope>
    <source>
        <strain evidence="10">LFL-14</strain>
    </source>
</reference>
<feature type="domain" description="V-ATPase proteolipid subunit C-like" evidence="9">
    <location>
        <begin position="92"/>
        <end position="150"/>
    </location>
</feature>
<keyword evidence="4 8" id="KW-0812">Transmembrane</keyword>
<evidence type="ECO:0000256" key="2">
    <source>
        <dbReference type="ARBA" id="ARBA00007296"/>
    </source>
</evidence>
<keyword evidence="7 8" id="KW-0472">Membrane</keyword>
<dbReference type="NCBIfam" id="NF005124">
    <property type="entry name" value="PRK06558.1"/>
    <property type="match status" value="1"/>
</dbReference>